<name>A0A8J5S617_ZIZPA</name>
<dbReference type="EMBL" id="JAAALK010000286">
    <property type="protein sequence ID" value="KAG8061032.1"/>
    <property type="molecule type" value="Genomic_DNA"/>
</dbReference>
<sequence length="144" mass="14663">MVIAAAYQMASRVATTVMLAGTACVTPVVQMDSKQTSSTVARGVHGSSSSVTETFTWGSTSSGVASLGNGSPVGRRVDLVTHDHDGALGPCDRATCISFNTIDCTFRARDDNSDKQGGYAVPTTHDTVDTTGGASANNMDLGGG</sequence>
<organism evidence="2 3">
    <name type="scientific">Zizania palustris</name>
    <name type="common">Northern wild rice</name>
    <dbReference type="NCBI Taxonomy" id="103762"/>
    <lineage>
        <taxon>Eukaryota</taxon>
        <taxon>Viridiplantae</taxon>
        <taxon>Streptophyta</taxon>
        <taxon>Embryophyta</taxon>
        <taxon>Tracheophyta</taxon>
        <taxon>Spermatophyta</taxon>
        <taxon>Magnoliopsida</taxon>
        <taxon>Liliopsida</taxon>
        <taxon>Poales</taxon>
        <taxon>Poaceae</taxon>
        <taxon>BOP clade</taxon>
        <taxon>Oryzoideae</taxon>
        <taxon>Oryzeae</taxon>
        <taxon>Zizaniinae</taxon>
        <taxon>Zizania</taxon>
    </lineage>
</organism>
<evidence type="ECO:0000313" key="2">
    <source>
        <dbReference type="EMBL" id="KAG8061032.1"/>
    </source>
</evidence>
<accession>A0A8J5S617</accession>
<gene>
    <name evidence="2" type="ORF">GUJ93_ZPchr0003g17829</name>
</gene>
<feature type="region of interest" description="Disordered" evidence="1">
    <location>
        <begin position="112"/>
        <end position="144"/>
    </location>
</feature>
<dbReference type="Proteomes" id="UP000729402">
    <property type="component" value="Unassembled WGS sequence"/>
</dbReference>
<comment type="caution">
    <text evidence="2">The sequence shown here is derived from an EMBL/GenBank/DDBJ whole genome shotgun (WGS) entry which is preliminary data.</text>
</comment>
<protein>
    <submittedName>
        <fullName evidence="2">Uncharacterized protein</fullName>
    </submittedName>
</protein>
<reference evidence="2" key="2">
    <citation type="submission" date="2021-02" db="EMBL/GenBank/DDBJ databases">
        <authorList>
            <person name="Kimball J.A."/>
            <person name="Haas M.W."/>
            <person name="Macchietto M."/>
            <person name="Kono T."/>
            <person name="Duquette J."/>
            <person name="Shao M."/>
        </authorList>
    </citation>
    <scope>NUCLEOTIDE SEQUENCE</scope>
    <source>
        <tissue evidence="2">Fresh leaf tissue</tissue>
    </source>
</reference>
<dbReference type="AlphaFoldDB" id="A0A8J5S617"/>
<feature type="compositionally biased region" description="Polar residues" evidence="1">
    <location>
        <begin position="129"/>
        <end position="138"/>
    </location>
</feature>
<evidence type="ECO:0000313" key="3">
    <source>
        <dbReference type="Proteomes" id="UP000729402"/>
    </source>
</evidence>
<evidence type="ECO:0000256" key="1">
    <source>
        <dbReference type="SAM" id="MobiDB-lite"/>
    </source>
</evidence>
<proteinExistence type="predicted"/>
<reference evidence="2" key="1">
    <citation type="journal article" date="2021" name="bioRxiv">
        <title>Whole Genome Assembly and Annotation of Northern Wild Rice, Zizania palustris L., Supports a Whole Genome Duplication in the Zizania Genus.</title>
        <authorList>
            <person name="Haas M."/>
            <person name="Kono T."/>
            <person name="Macchietto M."/>
            <person name="Millas R."/>
            <person name="McGilp L."/>
            <person name="Shao M."/>
            <person name="Duquette J."/>
            <person name="Hirsch C.N."/>
            <person name="Kimball J."/>
        </authorList>
    </citation>
    <scope>NUCLEOTIDE SEQUENCE</scope>
    <source>
        <tissue evidence="2">Fresh leaf tissue</tissue>
    </source>
</reference>
<keyword evidence="3" id="KW-1185">Reference proteome</keyword>